<gene>
    <name evidence="2" type="ORF">GG681_14715</name>
</gene>
<keyword evidence="1" id="KW-0812">Transmembrane</keyword>
<protein>
    <submittedName>
        <fullName evidence="2">Uncharacterized protein</fullName>
    </submittedName>
</protein>
<dbReference type="AlphaFoldDB" id="A0A844B3E0"/>
<feature type="transmembrane region" description="Helical" evidence="1">
    <location>
        <begin position="6"/>
        <end position="23"/>
    </location>
</feature>
<keyword evidence="1" id="KW-0472">Membrane</keyword>
<organism evidence="2 3">
    <name type="scientific">Tritonibacter aquimaris</name>
    <dbReference type="NCBI Taxonomy" id="2663379"/>
    <lineage>
        <taxon>Bacteria</taxon>
        <taxon>Pseudomonadati</taxon>
        <taxon>Pseudomonadota</taxon>
        <taxon>Alphaproteobacteria</taxon>
        <taxon>Rhodobacterales</taxon>
        <taxon>Paracoccaceae</taxon>
        <taxon>Tritonibacter</taxon>
    </lineage>
</organism>
<evidence type="ECO:0000313" key="2">
    <source>
        <dbReference type="EMBL" id="MQY43896.1"/>
    </source>
</evidence>
<dbReference type="EMBL" id="WIXK01000008">
    <property type="protein sequence ID" value="MQY43896.1"/>
    <property type="molecule type" value="Genomic_DNA"/>
</dbReference>
<proteinExistence type="predicted"/>
<reference evidence="2 3" key="1">
    <citation type="submission" date="2019-10" db="EMBL/GenBank/DDBJ databases">
        <title>Epibacterium sp. nov., isolated from seawater.</title>
        <authorList>
            <person name="Zhang X."/>
            <person name="Li N."/>
        </authorList>
    </citation>
    <scope>NUCLEOTIDE SEQUENCE [LARGE SCALE GENOMIC DNA]</scope>
    <source>
        <strain evidence="2 3">SM1969</strain>
    </source>
</reference>
<evidence type="ECO:0000313" key="3">
    <source>
        <dbReference type="Proteomes" id="UP000436694"/>
    </source>
</evidence>
<keyword evidence="3" id="KW-1185">Reference proteome</keyword>
<name>A0A844B3E0_9RHOB</name>
<comment type="caution">
    <text evidence="2">The sequence shown here is derived from an EMBL/GenBank/DDBJ whole genome shotgun (WGS) entry which is preliminary data.</text>
</comment>
<evidence type="ECO:0000256" key="1">
    <source>
        <dbReference type="SAM" id="Phobius"/>
    </source>
</evidence>
<dbReference type="RefSeq" id="WP_153548786.1">
    <property type="nucleotide sequence ID" value="NZ_WIXK01000008.1"/>
</dbReference>
<sequence>MFVELIATILAGVGGAGVALLLNKISGKRLPRWITPVFAGLAMLGVTISNEYSWYGRTSGSLPEGLVVAETVENKALYRPWTYAFPYVDRFVAVDEVNTRTHENHPGLVLADLYFFGRWSSVHKLPVLADCPGGKRAALADAIDFTDDGTVTGADWVKAPEGDAVLRALCGESDAT</sequence>
<keyword evidence="1" id="KW-1133">Transmembrane helix</keyword>
<accession>A0A844B3E0</accession>
<dbReference type="Proteomes" id="UP000436694">
    <property type="component" value="Unassembled WGS sequence"/>
</dbReference>